<feature type="region of interest" description="Disordered" evidence="1">
    <location>
        <begin position="1"/>
        <end position="32"/>
    </location>
</feature>
<evidence type="ECO:0000313" key="2">
    <source>
        <dbReference type="EMBL" id="MCU6793241.1"/>
    </source>
</evidence>
<evidence type="ECO:0000256" key="1">
    <source>
        <dbReference type="SAM" id="MobiDB-lite"/>
    </source>
</evidence>
<dbReference type="Proteomes" id="UP001652445">
    <property type="component" value="Unassembled WGS sequence"/>
</dbReference>
<feature type="compositionally biased region" description="Basic and acidic residues" evidence="1">
    <location>
        <begin position="1"/>
        <end position="14"/>
    </location>
</feature>
<keyword evidence="3" id="KW-1185">Reference proteome</keyword>
<feature type="region of interest" description="Disordered" evidence="1">
    <location>
        <begin position="410"/>
        <end position="501"/>
    </location>
</feature>
<organism evidence="2 3">
    <name type="scientific">Paenibacillus baimaensis</name>
    <dbReference type="NCBI Taxonomy" id="2982185"/>
    <lineage>
        <taxon>Bacteria</taxon>
        <taxon>Bacillati</taxon>
        <taxon>Bacillota</taxon>
        <taxon>Bacilli</taxon>
        <taxon>Bacillales</taxon>
        <taxon>Paenibacillaceae</taxon>
        <taxon>Paenibacillus</taxon>
    </lineage>
</organism>
<protein>
    <submittedName>
        <fullName evidence="2">Uncharacterized protein</fullName>
    </submittedName>
</protein>
<accession>A0ABT2UGS4</accession>
<feature type="compositionally biased region" description="Basic residues" evidence="1">
    <location>
        <begin position="474"/>
        <end position="501"/>
    </location>
</feature>
<gene>
    <name evidence="2" type="ORF">OB236_14060</name>
</gene>
<feature type="compositionally biased region" description="Basic and acidic residues" evidence="1">
    <location>
        <begin position="448"/>
        <end position="465"/>
    </location>
</feature>
<name>A0ABT2UGS4_9BACL</name>
<comment type="caution">
    <text evidence="2">The sequence shown here is derived from an EMBL/GenBank/DDBJ whole genome shotgun (WGS) entry which is preliminary data.</text>
</comment>
<evidence type="ECO:0000313" key="3">
    <source>
        <dbReference type="Proteomes" id="UP001652445"/>
    </source>
</evidence>
<sequence>MFHTHDPKGRENSKHSPSGNSTVKTPQADLSPSFIMQLQNTIGNRGTMQYLQSFDSLPSKPIQAKTREKPVILNRQSDNQAVQRVVMNSSNKPYSRIETSSIYKLYKRDTDEARLIDLMTKHEDLDNFYTVKGTELIPFSKPGEPSADQADGGGASKGGRTSYKRAVKKGESPPISGGRVPRSGKPKPRTDVMVPGRDPLPDFVAKYKRKGIPKRVDTGLRKREGGDTSRSDHSATFGGIEHLEAKVNMSSLGLSRNHIIADSNIARIFGSAIETATTPEALESFNRFITSTAGPDHKEAKEAKASFASALELKAKNKRSHAIAALTRAIDKVSVGAGNIRADEAKTNTAILHGADYPLSEGRMTESAEKAFHSTHDLARNKVITHKEAFAMTSPAMHVTKDDKGILHGNYLSSSTSSSRSATGRRWGDTQDPDTLRVPRSKPPVRASRSEPRELPSSRERKPDLPEIDTPYKVKVKKKRKGKVKGKAKGGFGGRKKRKKE</sequence>
<feature type="compositionally biased region" description="Basic and acidic residues" evidence="1">
    <location>
        <begin position="426"/>
        <end position="437"/>
    </location>
</feature>
<dbReference type="EMBL" id="JAOQIO010000039">
    <property type="protein sequence ID" value="MCU6793241.1"/>
    <property type="molecule type" value="Genomic_DNA"/>
</dbReference>
<feature type="compositionally biased region" description="Polar residues" evidence="1">
    <location>
        <begin position="15"/>
        <end position="32"/>
    </location>
</feature>
<reference evidence="2 3" key="1">
    <citation type="submission" date="2022-09" db="EMBL/GenBank/DDBJ databases">
        <authorList>
            <person name="Han X.L."/>
            <person name="Wang Q."/>
            <person name="Lu T."/>
        </authorList>
    </citation>
    <scope>NUCLEOTIDE SEQUENCE [LARGE SCALE GENOMIC DNA]</scope>
    <source>
        <strain evidence="2 3">WQ 127069</strain>
    </source>
</reference>
<feature type="region of interest" description="Disordered" evidence="1">
    <location>
        <begin position="139"/>
        <end position="200"/>
    </location>
</feature>
<proteinExistence type="predicted"/>
<dbReference type="RefSeq" id="WP_262684545.1">
    <property type="nucleotide sequence ID" value="NZ_JAOQIO010000039.1"/>
</dbReference>